<gene>
    <name evidence="3" type="ORF">DRH29_03130</name>
</gene>
<sequence length="126" mass="14289">MRLANKIRFRNRISLRPQSMTYLMIILFLAVGFVYIFAVNFVANKGAKIRALETTNKELQADNERLAVEAARLASLRVIEDDTAPRTVEVGDADEPADQEIVFVPEAMVETQQQRYLPSYSALAQR</sequence>
<evidence type="ECO:0000256" key="1">
    <source>
        <dbReference type="SAM" id="Coils"/>
    </source>
</evidence>
<dbReference type="AlphaFoldDB" id="A0A420ZCE6"/>
<evidence type="ECO:0000313" key="4">
    <source>
        <dbReference type="Proteomes" id="UP000281261"/>
    </source>
</evidence>
<protein>
    <recommendedName>
        <fullName evidence="5">Cell division protein FtsL</fullName>
    </recommendedName>
</protein>
<accession>A0A420ZCE6</accession>
<evidence type="ECO:0000313" key="3">
    <source>
        <dbReference type="EMBL" id="RLC37046.1"/>
    </source>
</evidence>
<dbReference type="EMBL" id="QMNG01000014">
    <property type="protein sequence ID" value="RLC37046.1"/>
    <property type="molecule type" value="Genomic_DNA"/>
</dbReference>
<evidence type="ECO:0000256" key="2">
    <source>
        <dbReference type="SAM" id="Phobius"/>
    </source>
</evidence>
<keyword evidence="2" id="KW-0812">Transmembrane</keyword>
<evidence type="ECO:0008006" key="5">
    <source>
        <dbReference type="Google" id="ProtNLM"/>
    </source>
</evidence>
<keyword evidence="2" id="KW-1133">Transmembrane helix</keyword>
<keyword evidence="1" id="KW-0175">Coiled coil</keyword>
<name>A0A420ZCE6_UNCK3</name>
<dbReference type="Proteomes" id="UP000281261">
    <property type="component" value="Unassembled WGS sequence"/>
</dbReference>
<feature type="transmembrane region" description="Helical" evidence="2">
    <location>
        <begin position="21"/>
        <end position="43"/>
    </location>
</feature>
<keyword evidence="2" id="KW-0472">Membrane</keyword>
<proteinExistence type="predicted"/>
<organism evidence="3 4">
    <name type="scientific">candidate division Kazan bacterium</name>
    <dbReference type="NCBI Taxonomy" id="2202143"/>
    <lineage>
        <taxon>Bacteria</taxon>
        <taxon>Bacteria division Kazan-3B-28</taxon>
    </lineage>
</organism>
<comment type="caution">
    <text evidence="3">The sequence shown here is derived from an EMBL/GenBank/DDBJ whole genome shotgun (WGS) entry which is preliminary data.</text>
</comment>
<feature type="coiled-coil region" evidence="1">
    <location>
        <begin position="42"/>
        <end position="76"/>
    </location>
</feature>
<reference evidence="3 4" key="1">
    <citation type="submission" date="2018-06" db="EMBL/GenBank/DDBJ databases">
        <title>Extensive metabolic versatility and redundancy in microbially diverse, dynamic hydrothermal sediments.</title>
        <authorList>
            <person name="Dombrowski N."/>
            <person name="Teske A."/>
            <person name="Baker B.J."/>
        </authorList>
    </citation>
    <scope>NUCLEOTIDE SEQUENCE [LARGE SCALE GENOMIC DNA]</scope>
    <source>
        <strain evidence="3">B79_G16</strain>
    </source>
</reference>